<comment type="function">
    <text evidence="8">Involved in targeting and insertion of nascent membrane proteins into the cytoplasmic membrane. Acts as a receptor for the complex formed by the signal recognition particle (SRP) and the ribosome-nascent chain (RNC).</text>
</comment>
<dbReference type="InterPro" id="IPR013822">
    <property type="entry name" value="Signal_recog_particl_SRP54_hlx"/>
</dbReference>
<dbReference type="RefSeq" id="WP_012617235.1">
    <property type="nucleotide sequence ID" value="NC_011832.1"/>
</dbReference>
<proteinExistence type="inferred from homology"/>
<dbReference type="EMBL" id="CP001338">
    <property type="protein sequence ID" value="ACL15916.1"/>
    <property type="molecule type" value="Genomic_DNA"/>
</dbReference>
<dbReference type="KEGG" id="mpl:Mpal_0543"/>
<dbReference type="PANTHER" id="PTHR43134:SF1">
    <property type="entry name" value="SIGNAL RECOGNITION PARTICLE RECEPTOR SUBUNIT ALPHA"/>
    <property type="match status" value="1"/>
</dbReference>
<dbReference type="HAMAP" id="MF_00920">
    <property type="entry name" value="FtsY"/>
    <property type="match status" value="1"/>
</dbReference>
<accession>B8GEU9</accession>
<dbReference type="SMART" id="SM00382">
    <property type="entry name" value="AAA"/>
    <property type="match status" value="1"/>
</dbReference>
<dbReference type="InterPro" id="IPR003593">
    <property type="entry name" value="AAA+_ATPase"/>
</dbReference>
<dbReference type="STRING" id="521011.Mpal_0543"/>
<evidence type="ECO:0000256" key="4">
    <source>
        <dbReference type="ARBA" id="ARBA00022801"/>
    </source>
</evidence>
<feature type="binding site" evidence="8">
    <location>
        <begin position="358"/>
        <end position="361"/>
    </location>
    <ligand>
        <name>GTP</name>
        <dbReference type="ChEBI" id="CHEBI:37565"/>
    </ligand>
</feature>
<evidence type="ECO:0000256" key="9">
    <source>
        <dbReference type="SAM" id="MobiDB-lite"/>
    </source>
</evidence>
<dbReference type="SMART" id="SM00962">
    <property type="entry name" value="SRP54"/>
    <property type="match status" value="1"/>
</dbReference>
<evidence type="ECO:0000256" key="1">
    <source>
        <dbReference type="ARBA" id="ARBA00022475"/>
    </source>
</evidence>
<dbReference type="InterPro" id="IPR000897">
    <property type="entry name" value="SRP54_GTPase_dom"/>
</dbReference>
<feature type="region of interest" description="Disordered" evidence="9">
    <location>
        <begin position="20"/>
        <end position="41"/>
    </location>
</feature>
<keyword evidence="4 8" id="KW-0378">Hydrolase</keyword>
<dbReference type="PANTHER" id="PTHR43134">
    <property type="entry name" value="SIGNAL RECOGNITION PARTICLE RECEPTOR SUBUNIT ALPHA"/>
    <property type="match status" value="1"/>
</dbReference>
<feature type="domain" description="SRP54-type proteins GTP-binding" evidence="10">
    <location>
        <begin position="379"/>
        <end position="392"/>
    </location>
</feature>
<keyword evidence="2 8" id="KW-0963">Cytoplasm</keyword>
<dbReference type="GO" id="GO:0005737">
    <property type="term" value="C:cytoplasm"/>
    <property type="evidence" value="ECO:0007669"/>
    <property type="project" value="UniProtKB-SubCell"/>
</dbReference>
<dbReference type="InterPro" id="IPR042101">
    <property type="entry name" value="SRP54_N_sf"/>
</dbReference>
<evidence type="ECO:0000256" key="3">
    <source>
        <dbReference type="ARBA" id="ARBA00022741"/>
    </source>
</evidence>
<evidence type="ECO:0000256" key="7">
    <source>
        <dbReference type="ARBA" id="ARBA00023170"/>
    </source>
</evidence>
<protein>
    <recommendedName>
        <fullName evidence="8">Signal recognition particle receptor FtsY</fullName>
        <shortName evidence="8">SRP receptor</shortName>
        <ecNumber evidence="8">3.6.5.4</ecNumber>
    </recommendedName>
</protein>
<keyword evidence="5 8" id="KW-0342">GTP-binding</keyword>
<dbReference type="Gene3D" id="1.20.120.140">
    <property type="entry name" value="Signal recognition particle SRP54, nucleotide-binding domain"/>
    <property type="match status" value="1"/>
</dbReference>
<dbReference type="SUPFAM" id="SSF47364">
    <property type="entry name" value="Domain of the SRP/SRP receptor G-proteins"/>
    <property type="match status" value="1"/>
</dbReference>
<evidence type="ECO:0000256" key="8">
    <source>
        <dbReference type="HAMAP-Rule" id="MF_00920"/>
    </source>
</evidence>
<keyword evidence="7 8" id="KW-0675">Receptor</keyword>
<comment type="subunit">
    <text evidence="8">Part of the signal recognition particle protein translocation system, which is composed of SRP and FtsY.</text>
</comment>
<dbReference type="InterPro" id="IPR004390">
    <property type="entry name" value="SR_rcpt_FtsY"/>
</dbReference>
<gene>
    <name evidence="8" type="primary">ftsY</name>
    <name evidence="11" type="ordered locus">Mpal_0543</name>
</gene>
<dbReference type="GeneID" id="7271959"/>
<evidence type="ECO:0000256" key="5">
    <source>
        <dbReference type="ARBA" id="ARBA00023134"/>
    </source>
</evidence>
<evidence type="ECO:0000256" key="2">
    <source>
        <dbReference type="ARBA" id="ARBA00022490"/>
    </source>
</evidence>
<dbReference type="GO" id="GO:0005047">
    <property type="term" value="F:signal recognition particle binding"/>
    <property type="evidence" value="ECO:0007669"/>
    <property type="project" value="TreeGrafter"/>
</dbReference>
<dbReference type="GO" id="GO:0005525">
    <property type="term" value="F:GTP binding"/>
    <property type="evidence" value="ECO:0007669"/>
    <property type="project" value="UniProtKB-UniRule"/>
</dbReference>
<feature type="binding site" evidence="8">
    <location>
        <begin position="300"/>
        <end position="304"/>
    </location>
    <ligand>
        <name>GTP</name>
        <dbReference type="ChEBI" id="CHEBI:37565"/>
    </ligand>
</feature>
<evidence type="ECO:0000256" key="6">
    <source>
        <dbReference type="ARBA" id="ARBA00023136"/>
    </source>
</evidence>
<dbReference type="AlphaFoldDB" id="B8GEU9"/>
<keyword evidence="12" id="KW-1185">Reference proteome</keyword>
<dbReference type="GO" id="GO:0006614">
    <property type="term" value="P:SRP-dependent cotranslational protein targeting to membrane"/>
    <property type="evidence" value="ECO:0007669"/>
    <property type="project" value="InterPro"/>
</dbReference>
<keyword evidence="1 8" id="KW-1003">Cell membrane</keyword>
<dbReference type="Pfam" id="PF00448">
    <property type="entry name" value="SRP54"/>
    <property type="match status" value="1"/>
</dbReference>
<evidence type="ECO:0000313" key="12">
    <source>
        <dbReference type="Proteomes" id="UP000002457"/>
    </source>
</evidence>
<dbReference type="Gene3D" id="3.40.50.300">
    <property type="entry name" value="P-loop containing nucleotide triphosphate hydrolases"/>
    <property type="match status" value="1"/>
</dbReference>
<evidence type="ECO:0000313" key="11">
    <source>
        <dbReference type="EMBL" id="ACL15916.1"/>
    </source>
</evidence>
<comment type="similarity">
    <text evidence="8">Belongs to the GTP-binding SRP family. FtsY subfamily.</text>
</comment>
<dbReference type="OrthoDB" id="372188at2157"/>
<keyword evidence="3 8" id="KW-0547">Nucleotide-binding</keyword>
<dbReference type="NCBIfam" id="TIGR00064">
    <property type="entry name" value="ftsY"/>
    <property type="match status" value="1"/>
</dbReference>
<dbReference type="InterPro" id="IPR036225">
    <property type="entry name" value="SRP/SRP_N"/>
</dbReference>
<dbReference type="EC" id="3.6.5.4" evidence="8"/>
<comment type="subcellular location">
    <subcellularLocation>
        <location evidence="8">Cell membrane</location>
        <topology evidence="8">Peripheral membrane protein</topology>
        <orientation evidence="8">Cytoplasmic side</orientation>
    </subcellularLocation>
    <subcellularLocation>
        <location evidence="8">Cytoplasm</location>
    </subcellularLocation>
</comment>
<dbReference type="GO" id="GO:0005886">
    <property type="term" value="C:plasma membrane"/>
    <property type="evidence" value="ECO:0007669"/>
    <property type="project" value="UniProtKB-SubCell"/>
</dbReference>
<sequence>MFEGLKSRLQKVQQKLGSSIKAAVASTPEEEEVQQPQIRDTSSVQVETVLSEIPTASEADEVVSSTVVESFLEPEVVPEPIVTPVVRQDLSPKVKQPAEEPSIVTPVPEKKEKVGFFKKMKVFVKERELILAESDVKDVLDELEMVLLENDVALPVTEEILRHIRHDLIGSHRKIGTSPDLIVMETLKDALLDVLGEGFDLPAYIRTHDRPVKILFTGVNGTGKTTTVAKVGAFLLKNGFSVVIGAGDTFRAGAIEQIDIHAERLGIKVIQHQQGGDPSAVLFDTVQYAISHQIDVVLADTAGRFHNRANLMNQLAKVKRVMKPDLVVYVDEAVAGNDAVIRAEEFEKTVGADAVVLTKADMDPKGGAAISIAHTIGKPLMFLGVGQGYEDLIPFTPATVVDDLLGGES</sequence>
<dbReference type="HOGENOM" id="CLU_009301_3_1_2"/>
<dbReference type="PROSITE" id="PS00300">
    <property type="entry name" value="SRP54"/>
    <property type="match status" value="1"/>
</dbReference>
<dbReference type="Pfam" id="PF02881">
    <property type="entry name" value="SRP54_N"/>
    <property type="match status" value="1"/>
</dbReference>
<dbReference type="InterPro" id="IPR027417">
    <property type="entry name" value="P-loop_NTPase"/>
</dbReference>
<dbReference type="SMART" id="SM00963">
    <property type="entry name" value="SRP54_N"/>
    <property type="match status" value="1"/>
</dbReference>
<comment type="catalytic activity">
    <reaction evidence="8">
        <text>GTP + H2O = GDP + phosphate + H(+)</text>
        <dbReference type="Rhea" id="RHEA:19669"/>
        <dbReference type="ChEBI" id="CHEBI:15377"/>
        <dbReference type="ChEBI" id="CHEBI:15378"/>
        <dbReference type="ChEBI" id="CHEBI:37565"/>
        <dbReference type="ChEBI" id="CHEBI:43474"/>
        <dbReference type="ChEBI" id="CHEBI:58189"/>
        <dbReference type="EC" id="3.6.5.4"/>
    </reaction>
</comment>
<organism evidence="11 12">
    <name type="scientific">Methanosphaerula palustris (strain ATCC BAA-1556 / DSM 19958 / E1-9c)</name>
    <dbReference type="NCBI Taxonomy" id="521011"/>
    <lineage>
        <taxon>Archaea</taxon>
        <taxon>Methanobacteriati</taxon>
        <taxon>Methanobacteriota</taxon>
        <taxon>Stenosarchaea group</taxon>
        <taxon>Methanomicrobia</taxon>
        <taxon>Methanomicrobiales</taxon>
        <taxon>Methanoregulaceae</taxon>
        <taxon>Methanosphaerula</taxon>
    </lineage>
</organism>
<dbReference type="GO" id="GO:0003924">
    <property type="term" value="F:GTPase activity"/>
    <property type="evidence" value="ECO:0007669"/>
    <property type="project" value="UniProtKB-UniRule"/>
</dbReference>
<keyword evidence="6 8" id="KW-0472">Membrane</keyword>
<dbReference type="SUPFAM" id="SSF52540">
    <property type="entry name" value="P-loop containing nucleoside triphosphate hydrolases"/>
    <property type="match status" value="1"/>
</dbReference>
<feature type="binding site" evidence="8">
    <location>
        <begin position="218"/>
        <end position="225"/>
    </location>
    <ligand>
        <name>GTP</name>
        <dbReference type="ChEBI" id="CHEBI:37565"/>
    </ligand>
</feature>
<name>B8GEU9_METPE</name>
<dbReference type="Proteomes" id="UP000002457">
    <property type="component" value="Chromosome"/>
</dbReference>
<evidence type="ECO:0000259" key="10">
    <source>
        <dbReference type="PROSITE" id="PS00300"/>
    </source>
</evidence>
<dbReference type="eggNOG" id="arCOG01227">
    <property type="taxonomic scope" value="Archaea"/>
</dbReference>
<reference evidence="11 12" key="1">
    <citation type="journal article" date="2015" name="Genome Announc.">
        <title>Complete Genome Sequence of Methanosphaerula palustris E1-9CT, a Hydrogenotrophic Methanogen Isolated from a Minerotrophic Fen Peatland.</title>
        <authorList>
            <person name="Cadillo-Quiroz H."/>
            <person name="Browne P."/>
            <person name="Kyrpides N."/>
            <person name="Woyke T."/>
            <person name="Goodwin L."/>
            <person name="Detter C."/>
            <person name="Yavitt J.B."/>
            <person name="Zinder S.H."/>
        </authorList>
    </citation>
    <scope>NUCLEOTIDE SEQUENCE [LARGE SCALE GENOMIC DNA]</scope>
    <source>
        <strain evidence="12">ATCC BAA-1556 / DSM 19958 / E1-9c</strain>
    </source>
</reference>